<keyword evidence="5 10" id="KW-0472">Membrane</keyword>
<organism evidence="12 13">
    <name type="scientific">Acanthamoeba castellanii (strain ATCC 30010 / Neff)</name>
    <dbReference type="NCBI Taxonomy" id="1257118"/>
    <lineage>
        <taxon>Eukaryota</taxon>
        <taxon>Amoebozoa</taxon>
        <taxon>Discosea</taxon>
        <taxon>Longamoebia</taxon>
        <taxon>Centramoebida</taxon>
        <taxon>Acanthamoebidae</taxon>
        <taxon>Acanthamoeba</taxon>
    </lineage>
</organism>
<dbReference type="AlphaFoldDB" id="L8H7H0"/>
<dbReference type="GO" id="GO:0005783">
    <property type="term" value="C:endoplasmic reticulum"/>
    <property type="evidence" value="ECO:0007669"/>
    <property type="project" value="TreeGrafter"/>
</dbReference>
<dbReference type="GO" id="GO:0006612">
    <property type="term" value="P:protein targeting to membrane"/>
    <property type="evidence" value="ECO:0007669"/>
    <property type="project" value="TreeGrafter"/>
</dbReference>
<dbReference type="Pfam" id="PF01529">
    <property type="entry name" value="DHHC"/>
    <property type="match status" value="1"/>
</dbReference>
<dbReference type="VEuPathDB" id="AmoebaDB:ACA1_195030"/>
<dbReference type="PANTHER" id="PTHR22883:SF43">
    <property type="entry name" value="PALMITOYLTRANSFERASE APP"/>
    <property type="match status" value="1"/>
</dbReference>
<comment type="domain">
    <text evidence="10">The DHHC domain is required for palmitoyltransferase activity.</text>
</comment>
<evidence type="ECO:0000256" key="4">
    <source>
        <dbReference type="ARBA" id="ARBA00022989"/>
    </source>
</evidence>
<dbReference type="RefSeq" id="XP_004367456.1">
    <property type="nucleotide sequence ID" value="XM_004367399.1"/>
</dbReference>
<keyword evidence="6" id="KW-0564">Palmitate</keyword>
<dbReference type="EMBL" id="KB007917">
    <property type="protein sequence ID" value="ELR20431.1"/>
    <property type="molecule type" value="Genomic_DNA"/>
</dbReference>
<keyword evidence="7" id="KW-0449">Lipoprotein</keyword>
<keyword evidence="8 10" id="KW-0012">Acyltransferase</keyword>
<evidence type="ECO:0000256" key="1">
    <source>
        <dbReference type="ARBA" id="ARBA00004127"/>
    </source>
</evidence>
<evidence type="ECO:0000256" key="10">
    <source>
        <dbReference type="RuleBase" id="RU079119"/>
    </source>
</evidence>
<feature type="transmembrane region" description="Helical" evidence="10">
    <location>
        <begin position="57"/>
        <end position="81"/>
    </location>
</feature>
<proteinExistence type="inferred from homology"/>
<evidence type="ECO:0000256" key="3">
    <source>
        <dbReference type="ARBA" id="ARBA00022692"/>
    </source>
</evidence>
<dbReference type="GO" id="GO:0005794">
    <property type="term" value="C:Golgi apparatus"/>
    <property type="evidence" value="ECO:0007669"/>
    <property type="project" value="TreeGrafter"/>
</dbReference>
<evidence type="ECO:0000256" key="7">
    <source>
        <dbReference type="ARBA" id="ARBA00023288"/>
    </source>
</evidence>
<dbReference type="STRING" id="1257118.L8H7H0"/>
<evidence type="ECO:0000313" key="12">
    <source>
        <dbReference type="EMBL" id="ELR20431.1"/>
    </source>
</evidence>
<dbReference type="GO" id="GO:0019706">
    <property type="term" value="F:protein-cysteine S-palmitoyltransferase activity"/>
    <property type="evidence" value="ECO:0007669"/>
    <property type="project" value="UniProtKB-EC"/>
</dbReference>
<dbReference type="GeneID" id="14921287"/>
<keyword evidence="4 10" id="KW-1133">Transmembrane helix</keyword>
<dbReference type="PANTHER" id="PTHR22883">
    <property type="entry name" value="ZINC FINGER DHHC DOMAIN CONTAINING PROTEIN"/>
    <property type="match status" value="1"/>
</dbReference>
<dbReference type="KEGG" id="acan:ACA1_195030"/>
<feature type="transmembrane region" description="Helical" evidence="10">
    <location>
        <begin position="27"/>
        <end position="51"/>
    </location>
</feature>
<dbReference type="InterPro" id="IPR001594">
    <property type="entry name" value="Palmitoyltrfase_DHHC"/>
</dbReference>
<dbReference type="EC" id="2.3.1.225" evidence="10"/>
<reference evidence="12 13" key="1">
    <citation type="journal article" date="2013" name="Genome Biol.">
        <title>Genome of Acanthamoeba castellanii highlights extensive lateral gene transfer and early evolution of tyrosine kinase signaling.</title>
        <authorList>
            <person name="Clarke M."/>
            <person name="Lohan A.J."/>
            <person name="Liu B."/>
            <person name="Lagkouvardos I."/>
            <person name="Roy S."/>
            <person name="Zafar N."/>
            <person name="Bertelli C."/>
            <person name="Schilde C."/>
            <person name="Kianianmomeni A."/>
            <person name="Burglin T.R."/>
            <person name="Frech C."/>
            <person name="Turcotte B."/>
            <person name="Kopec K.O."/>
            <person name="Synnott J.M."/>
            <person name="Choo C."/>
            <person name="Paponov I."/>
            <person name="Finkler A."/>
            <person name="Soon Heng Tan C."/>
            <person name="Hutchins A.P."/>
            <person name="Weinmeier T."/>
            <person name="Rattei T."/>
            <person name="Chu J.S."/>
            <person name="Gimenez G."/>
            <person name="Irimia M."/>
            <person name="Rigden D.J."/>
            <person name="Fitzpatrick D.A."/>
            <person name="Lorenzo-Morales J."/>
            <person name="Bateman A."/>
            <person name="Chiu C.H."/>
            <person name="Tang P."/>
            <person name="Hegemann P."/>
            <person name="Fromm H."/>
            <person name="Raoult D."/>
            <person name="Greub G."/>
            <person name="Miranda-Saavedra D."/>
            <person name="Chen N."/>
            <person name="Nash P."/>
            <person name="Ginger M.L."/>
            <person name="Horn M."/>
            <person name="Schaap P."/>
            <person name="Caler L."/>
            <person name="Loftus B."/>
        </authorList>
    </citation>
    <scope>NUCLEOTIDE SEQUENCE [LARGE SCALE GENOMIC DNA]</scope>
    <source>
        <strain evidence="12 13">Neff</strain>
    </source>
</reference>
<keyword evidence="2 10" id="KW-0808">Transferase</keyword>
<evidence type="ECO:0000256" key="5">
    <source>
        <dbReference type="ARBA" id="ARBA00023136"/>
    </source>
</evidence>
<evidence type="ECO:0000313" key="13">
    <source>
        <dbReference type="Proteomes" id="UP000011083"/>
    </source>
</evidence>
<name>L8H7H0_ACACF</name>
<dbReference type="InterPro" id="IPR039859">
    <property type="entry name" value="PFA4/ZDH16/20/ERF2-like"/>
</dbReference>
<feature type="domain" description="Palmitoyltransferase DHHC" evidence="11">
    <location>
        <begin position="124"/>
        <end position="155"/>
    </location>
</feature>
<accession>L8H7H0</accession>
<evidence type="ECO:0000256" key="2">
    <source>
        <dbReference type="ARBA" id="ARBA00022679"/>
    </source>
</evidence>
<dbReference type="Proteomes" id="UP000011083">
    <property type="component" value="Unassembled WGS sequence"/>
</dbReference>
<comment type="subcellular location">
    <subcellularLocation>
        <location evidence="1">Endomembrane system</location>
        <topology evidence="1">Multi-pass membrane protein</topology>
    </subcellularLocation>
</comment>
<evidence type="ECO:0000256" key="9">
    <source>
        <dbReference type="ARBA" id="ARBA00048048"/>
    </source>
</evidence>
<evidence type="ECO:0000256" key="8">
    <source>
        <dbReference type="ARBA" id="ARBA00023315"/>
    </source>
</evidence>
<dbReference type="OrthoDB" id="4096362at2759"/>
<keyword evidence="3 10" id="KW-0812">Transmembrane</keyword>
<protein>
    <recommendedName>
        <fullName evidence="10">Palmitoyltransferase</fullName>
        <ecNumber evidence="10">2.3.1.225</ecNumber>
    </recommendedName>
</protein>
<comment type="similarity">
    <text evidence="10">Belongs to the DHHC palmitoyltransferase family.</text>
</comment>
<evidence type="ECO:0000256" key="6">
    <source>
        <dbReference type="ARBA" id="ARBA00023139"/>
    </source>
</evidence>
<sequence length="187" mass="21686">MKRLYQSWPARNRFQCGGRLIAGPDRLYFYLALSFIVVPFIIACGFIWPYLFVRLGWYVVIAPLVGYILLGLASIVFMLLTRYRDPGIIPRGLEFSHNPDNPWDYERKKPPETIKINVHGENLRIKYCDTCHIYRPPRAIHCSVCNNCVERFDHHYILLHPPFASSSLLSSSLLFALYVLTRGLLIP</sequence>
<gene>
    <name evidence="12" type="ORF">ACA1_195030</name>
</gene>
<dbReference type="PROSITE" id="PS50216">
    <property type="entry name" value="DHHC"/>
    <property type="match status" value="1"/>
</dbReference>
<comment type="catalytic activity">
    <reaction evidence="9 10">
        <text>L-cysteinyl-[protein] + hexadecanoyl-CoA = S-hexadecanoyl-L-cysteinyl-[protein] + CoA</text>
        <dbReference type="Rhea" id="RHEA:36683"/>
        <dbReference type="Rhea" id="RHEA-COMP:10131"/>
        <dbReference type="Rhea" id="RHEA-COMP:11032"/>
        <dbReference type="ChEBI" id="CHEBI:29950"/>
        <dbReference type="ChEBI" id="CHEBI:57287"/>
        <dbReference type="ChEBI" id="CHEBI:57379"/>
        <dbReference type="ChEBI" id="CHEBI:74151"/>
        <dbReference type="EC" id="2.3.1.225"/>
    </reaction>
</comment>
<evidence type="ECO:0000259" key="11">
    <source>
        <dbReference type="Pfam" id="PF01529"/>
    </source>
</evidence>
<keyword evidence="13" id="KW-1185">Reference proteome</keyword>